<gene>
    <name evidence="1" type="ORF">SDC9_143246</name>
</gene>
<proteinExistence type="predicted"/>
<dbReference type="AlphaFoldDB" id="A0A645E3H4"/>
<reference evidence="1" key="1">
    <citation type="submission" date="2019-08" db="EMBL/GenBank/DDBJ databases">
        <authorList>
            <person name="Kucharzyk K."/>
            <person name="Murdoch R.W."/>
            <person name="Higgins S."/>
            <person name="Loffler F."/>
        </authorList>
    </citation>
    <scope>NUCLEOTIDE SEQUENCE</scope>
</reference>
<organism evidence="1">
    <name type="scientific">bioreactor metagenome</name>
    <dbReference type="NCBI Taxonomy" id="1076179"/>
    <lineage>
        <taxon>unclassified sequences</taxon>
        <taxon>metagenomes</taxon>
        <taxon>ecological metagenomes</taxon>
    </lineage>
</organism>
<comment type="caution">
    <text evidence="1">The sequence shown here is derived from an EMBL/GenBank/DDBJ whole genome shotgun (WGS) entry which is preliminary data.</text>
</comment>
<evidence type="ECO:0000313" key="1">
    <source>
        <dbReference type="EMBL" id="MPM96089.1"/>
    </source>
</evidence>
<sequence>MLEGDSTGVERILFESCDTTSSIEYLISILGLKISTLRFANFALLSLLISSSVLPENIDPHTTSIQPAFFALSKNILPIFVLYAKIIKEGWIGKARFLKLNISLKKFLRQ</sequence>
<name>A0A645E3H4_9ZZZZ</name>
<dbReference type="EMBL" id="VSSQ01042500">
    <property type="protein sequence ID" value="MPM96089.1"/>
    <property type="molecule type" value="Genomic_DNA"/>
</dbReference>
<accession>A0A645E3H4</accession>
<protein>
    <submittedName>
        <fullName evidence="1">Uncharacterized protein</fullName>
    </submittedName>
</protein>